<name>A0A517PPC4_9PLAN</name>
<reference evidence="1 2" key="1">
    <citation type="submission" date="2019-02" db="EMBL/GenBank/DDBJ databases">
        <title>Deep-cultivation of Planctomycetes and their phenomic and genomic characterization uncovers novel biology.</title>
        <authorList>
            <person name="Wiegand S."/>
            <person name="Jogler M."/>
            <person name="Boedeker C."/>
            <person name="Pinto D."/>
            <person name="Vollmers J."/>
            <person name="Rivas-Marin E."/>
            <person name="Kohn T."/>
            <person name="Peeters S.H."/>
            <person name="Heuer A."/>
            <person name="Rast P."/>
            <person name="Oberbeckmann S."/>
            <person name="Bunk B."/>
            <person name="Jeske O."/>
            <person name="Meyerdierks A."/>
            <person name="Storesund J.E."/>
            <person name="Kallscheuer N."/>
            <person name="Luecker S."/>
            <person name="Lage O.M."/>
            <person name="Pohl T."/>
            <person name="Merkel B.J."/>
            <person name="Hornburger P."/>
            <person name="Mueller R.-W."/>
            <person name="Bruemmer F."/>
            <person name="Labrenz M."/>
            <person name="Spormann A.M."/>
            <person name="Op den Camp H."/>
            <person name="Overmann J."/>
            <person name="Amann R."/>
            <person name="Jetten M.S.M."/>
            <person name="Mascher T."/>
            <person name="Medema M.H."/>
            <person name="Devos D.P."/>
            <person name="Kaster A.-K."/>
            <person name="Ovreas L."/>
            <person name="Rohde M."/>
            <person name="Galperin M.Y."/>
            <person name="Jogler C."/>
        </authorList>
    </citation>
    <scope>NUCLEOTIDE SEQUENCE [LARGE SCALE GENOMIC DNA]</scope>
    <source>
        <strain evidence="1 2">HG66A1</strain>
    </source>
</reference>
<keyword evidence="2" id="KW-1185">Reference proteome</keyword>
<protein>
    <submittedName>
        <fullName evidence="1">Uncharacterized protein</fullName>
    </submittedName>
</protein>
<sequence>MQARQKLVLFSTGLLFFTVITFTSIQNQMVRQPHERAVPHHYEFYSMDVVQMFPISAEDQLNDQRKVLEQYQQERKSVQSSDNATSTN</sequence>
<evidence type="ECO:0000313" key="2">
    <source>
        <dbReference type="Proteomes" id="UP000320421"/>
    </source>
</evidence>
<accession>A0A517PPC4</accession>
<gene>
    <name evidence="1" type="ORF">HG66A1_30190</name>
</gene>
<organism evidence="1 2">
    <name type="scientific">Gimesia chilikensis</name>
    <dbReference type="NCBI Taxonomy" id="2605989"/>
    <lineage>
        <taxon>Bacteria</taxon>
        <taxon>Pseudomonadati</taxon>
        <taxon>Planctomycetota</taxon>
        <taxon>Planctomycetia</taxon>
        <taxon>Planctomycetales</taxon>
        <taxon>Planctomycetaceae</taxon>
        <taxon>Gimesia</taxon>
    </lineage>
</organism>
<proteinExistence type="predicted"/>
<evidence type="ECO:0000313" key="1">
    <source>
        <dbReference type="EMBL" id="QDT21220.1"/>
    </source>
</evidence>
<dbReference type="AlphaFoldDB" id="A0A517PPC4"/>
<dbReference type="Proteomes" id="UP000320421">
    <property type="component" value="Chromosome"/>
</dbReference>
<dbReference type="EMBL" id="CP036266">
    <property type="protein sequence ID" value="QDT21220.1"/>
    <property type="molecule type" value="Genomic_DNA"/>
</dbReference>